<dbReference type="Pfam" id="PF10254">
    <property type="entry name" value="Pacs-1"/>
    <property type="match status" value="1"/>
</dbReference>
<sequence>MADRSGGGRGQPGIGVKPVPMKLFATWEVEKSTPNCIPRLCSLTLTRLVIMKSLENDLQSVIIAVKMQSSKRILRSNEIIMPPSGHLDTELDLSFSLQYPHFLKRDGNKLQVMLQRRKKYKNRTILGYKTLALGQVSMAQVLQRSVDRELNLYSDPKERTNLVAQVAMSSLSSQPVDHEENGRRKIRAHPDRSPDIDVSEEEECHEYFSSNEELSDSEPIPGEEDSRRGRKLLRRPVRPAFSAGQRNIKQKFIALLKKFKVSDEVLDSEQDQDPGEGDVANANELEELFDELEDLSESDPDIDTISVLSTPKPKLRFFFSFFFFPKNLQFFFSTHSNNSARFHEEMAGKSPRLSSQLSREDPRKTPGGSPWRERDWETHVVAHRCPDPPTAREIACMNTLHQVPNDKGVVGVEVSWLGMSPLSFYPHSPLLHVLPFVPYPFLIPRRILLEQLTALFSSEENLPESLILINTNEWHGQLLAQVVQESCPNVICVSSAVDVRATISHVVNKIQKFCNSNSQAPSAVKMAIAGCDSFVNSILRPYVEQFSAKSPDWQHYVKFLVIPLGSNLLGRYLSKVDSTYNSLFNDSIWRDAFEKTENSCRPDAGKIVERINTYVSEASCSIQLPIAEAMLTYKEKSNHEESSQVFVPYINEVRIGPIDSPSSVNTPTSTSVDLEEPITTVTLSSSPPQPSQLEKVSRESNTPPNSPNVNQPLPGMQSFASTPPSTENVDLQLDYWTVQSKVAELPSLDRMTDRLQKKDSKSSLKTTFRSVQVLRLPQSISALSCASLHPLDSTSTLSMTVVTKERKQKIMRIGKKSKDLESKSQMIDGISRLICTSKAQTNPLTVNIDGVEWMGVKFFQLSPQWQTHIKLFPLLIFSADAADSAL</sequence>
<dbReference type="OMA" id="FANWETD"/>
<evidence type="ECO:0000259" key="5">
    <source>
        <dbReference type="Pfam" id="PF25332"/>
    </source>
</evidence>
<dbReference type="FunCoup" id="R7V341">
    <property type="interactions" value="833"/>
</dbReference>
<dbReference type="Proteomes" id="UP000014760">
    <property type="component" value="Unassembled WGS sequence"/>
</dbReference>
<feature type="compositionally biased region" description="Polar residues" evidence="3">
    <location>
        <begin position="699"/>
        <end position="711"/>
    </location>
</feature>
<feature type="region of interest" description="Disordered" evidence="3">
    <location>
        <begin position="169"/>
        <end position="233"/>
    </location>
</feature>
<dbReference type="OrthoDB" id="28829at2759"/>
<dbReference type="HOGENOM" id="CLU_013074_0_0_1"/>
<feature type="domain" description="Phosphofurin acidic cluster sorting protein 1/2 N-terminal C2" evidence="5">
    <location>
        <begin position="19"/>
        <end position="177"/>
    </location>
</feature>
<organism evidence="6">
    <name type="scientific">Capitella teleta</name>
    <name type="common">Polychaete worm</name>
    <dbReference type="NCBI Taxonomy" id="283909"/>
    <lineage>
        <taxon>Eukaryota</taxon>
        <taxon>Metazoa</taxon>
        <taxon>Spiralia</taxon>
        <taxon>Lophotrochozoa</taxon>
        <taxon>Annelida</taxon>
        <taxon>Polychaeta</taxon>
        <taxon>Sedentaria</taxon>
        <taxon>Scolecida</taxon>
        <taxon>Capitellidae</taxon>
        <taxon>Capitella</taxon>
    </lineage>
</organism>
<keyword evidence="2" id="KW-0597">Phosphoprotein</keyword>
<dbReference type="PANTHER" id="PTHR13280:SF17">
    <property type="entry name" value="KRUEPPEL TARGET AT 95D, ISOFORM A"/>
    <property type="match status" value="1"/>
</dbReference>
<evidence type="ECO:0000256" key="1">
    <source>
        <dbReference type="ARBA" id="ARBA00008590"/>
    </source>
</evidence>
<gene>
    <name evidence="6" type="ORF">CAPTEDRAFT_112775</name>
</gene>
<feature type="compositionally biased region" description="Basic and acidic residues" evidence="3">
    <location>
        <begin position="176"/>
        <end position="195"/>
    </location>
</feature>
<comment type="similarity">
    <text evidence="1">Belongs to the PACS family.</text>
</comment>
<evidence type="ECO:0000259" key="4">
    <source>
        <dbReference type="Pfam" id="PF10254"/>
    </source>
</evidence>
<protein>
    <recommendedName>
        <fullName evidence="9">Phosphofurin acidic cluster sorting protein 2</fullName>
    </recommendedName>
</protein>
<keyword evidence="8" id="KW-1185">Reference proteome</keyword>
<evidence type="ECO:0008006" key="9">
    <source>
        <dbReference type="Google" id="ProtNLM"/>
    </source>
</evidence>
<dbReference type="InterPro" id="IPR057541">
    <property type="entry name" value="PACS1/2_N"/>
</dbReference>
<accession>R7V341</accession>
<dbReference type="PANTHER" id="PTHR13280">
    <property type="entry name" value="PHOSPHOFURIN ACIDIC CLUSTER SORTING PROTEIN"/>
    <property type="match status" value="1"/>
</dbReference>
<reference evidence="6 8" key="2">
    <citation type="journal article" date="2013" name="Nature">
        <title>Insights into bilaterian evolution from three spiralian genomes.</title>
        <authorList>
            <person name="Simakov O."/>
            <person name="Marletaz F."/>
            <person name="Cho S.J."/>
            <person name="Edsinger-Gonzales E."/>
            <person name="Havlak P."/>
            <person name="Hellsten U."/>
            <person name="Kuo D.H."/>
            <person name="Larsson T."/>
            <person name="Lv J."/>
            <person name="Arendt D."/>
            <person name="Savage R."/>
            <person name="Osoegawa K."/>
            <person name="de Jong P."/>
            <person name="Grimwood J."/>
            <person name="Chapman J.A."/>
            <person name="Shapiro H."/>
            <person name="Aerts A."/>
            <person name="Otillar R.P."/>
            <person name="Terry A.Y."/>
            <person name="Boore J.L."/>
            <person name="Grigoriev I.V."/>
            <person name="Lindberg D.R."/>
            <person name="Seaver E.C."/>
            <person name="Weisblat D.A."/>
            <person name="Putnam N.H."/>
            <person name="Rokhsar D.S."/>
        </authorList>
    </citation>
    <scope>NUCLEOTIDE SEQUENCE</scope>
    <source>
        <strain evidence="6 8">I ESC-2004</strain>
    </source>
</reference>
<name>R7V341_CAPTE</name>
<dbReference type="EnsemblMetazoa" id="CapteT112775">
    <property type="protein sequence ID" value="CapteP112775"/>
    <property type="gene ID" value="CapteG112775"/>
</dbReference>
<dbReference type="InterPro" id="IPR019381">
    <property type="entry name" value="PACS1/2_C"/>
</dbReference>
<evidence type="ECO:0000256" key="3">
    <source>
        <dbReference type="SAM" id="MobiDB-lite"/>
    </source>
</evidence>
<evidence type="ECO:0000313" key="6">
    <source>
        <dbReference type="EMBL" id="ELU12912.1"/>
    </source>
</evidence>
<evidence type="ECO:0000313" key="8">
    <source>
        <dbReference type="Proteomes" id="UP000014760"/>
    </source>
</evidence>
<dbReference type="EMBL" id="KB295623">
    <property type="protein sequence ID" value="ELU12912.1"/>
    <property type="molecule type" value="Genomic_DNA"/>
</dbReference>
<dbReference type="GO" id="GO:0072659">
    <property type="term" value="P:protein localization to plasma membrane"/>
    <property type="evidence" value="ECO:0007669"/>
    <property type="project" value="TreeGrafter"/>
</dbReference>
<dbReference type="AlphaFoldDB" id="R7V341"/>
<proteinExistence type="inferred from homology"/>
<feature type="region of interest" description="Disordered" evidence="3">
    <location>
        <begin position="343"/>
        <end position="372"/>
    </location>
</feature>
<dbReference type="EMBL" id="AMQN01000780">
    <property type="status" value="NOT_ANNOTATED_CDS"/>
    <property type="molecule type" value="Genomic_DNA"/>
</dbReference>
<evidence type="ECO:0000256" key="2">
    <source>
        <dbReference type="ARBA" id="ARBA00022553"/>
    </source>
</evidence>
<dbReference type="Pfam" id="PF25332">
    <property type="entry name" value="C2_PACS_N"/>
    <property type="match status" value="1"/>
</dbReference>
<feature type="region of interest" description="Disordered" evidence="3">
    <location>
        <begin position="679"/>
        <end position="724"/>
    </location>
</feature>
<reference evidence="8" key="1">
    <citation type="submission" date="2012-12" db="EMBL/GenBank/DDBJ databases">
        <authorList>
            <person name="Hellsten U."/>
            <person name="Grimwood J."/>
            <person name="Chapman J.A."/>
            <person name="Shapiro H."/>
            <person name="Aerts A."/>
            <person name="Otillar R.P."/>
            <person name="Terry A.Y."/>
            <person name="Boore J.L."/>
            <person name="Simakov O."/>
            <person name="Marletaz F."/>
            <person name="Cho S.-J."/>
            <person name="Edsinger-Gonzales E."/>
            <person name="Havlak P."/>
            <person name="Kuo D.-H."/>
            <person name="Larsson T."/>
            <person name="Lv J."/>
            <person name="Arendt D."/>
            <person name="Savage R."/>
            <person name="Osoegawa K."/>
            <person name="de Jong P."/>
            <person name="Lindberg D.R."/>
            <person name="Seaver E.C."/>
            <person name="Weisblat D.A."/>
            <person name="Putnam N.H."/>
            <person name="Grigoriev I.V."/>
            <person name="Rokhsar D.S."/>
        </authorList>
    </citation>
    <scope>NUCLEOTIDE SEQUENCE</scope>
    <source>
        <strain evidence="8">I ESC-2004</strain>
    </source>
</reference>
<feature type="domain" description="Phosphofurin acidic cluster sorting protein 1/2 C-terminal" evidence="4">
    <location>
        <begin position="448"/>
        <end position="879"/>
    </location>
</feature>
<evidence type="ECO:0000313" key="7">
    <source>
        <dbReference type="EnsemblMetazoa" id="CapteP112775"/>
    </source>
</evidence>
<dbReference type="STRING" id="283909.R7V341"/>
<reference evidence="7" key="3">
    <citation type="submission" date="2015-06" db="UniProtKB">
        <authorList>
            <consortium name="EnsemblMetazoa"/>
        </authorList>
    </citation>
    <scope>IDENTIFICATION</scope>
</reference>